<evidence type="ECO:0000256" key="1">
    <source>
        <dbReference type="ARBA" id="ARBA00009964"/>
    </source>
</evidence>
<dbReference type="SUPFAM" id="SSF46689">
    <property type="entry name" value="Homeodomain-like"/>
    <property type="match status" value="1"/>
</dbReference>
<evidence type="ECO:0000313" key="2">
    <source>
        <dbReference type="EMBL" id="PEH74403.1"/>
    </source>
</evidence>
<evidence type="ECO:0000313" key="3">
    <source>
        <dbReference type="Proteomes" id="UP000219788"/>
    </source>
</evidence>
<comment type="caution">
    <text evidence="2">The sequence shown here is derived from an EMBL/GenBank/DDBJ whole genome shotgun (WGS) entry which is preliminary data.</text>
</comment>
<dbReference type="GO" id="GO:0003677">
    <property type="term" value="F:DNA binding"/>
    <property type="evidence" value="ECO:0007669"/>
    <property type="project" value="InterPro"/>
</dbReference>
<name>A0A2A7U837_EDWTA</name>
<dbReference type="GO" id="GO:0004803">
    <property type="term" value="F:transposase activity"/>
    <property type="evidence" value="ECO:0007669"/>
    <property type="project" value="InterPro"/>
</dbReference>
<dbReference type="AlphaFoldDB" id="A0A2A7U837"/>
<dbReference type="InterPro" id="IPR002514">
    <property type="entry name" value="Transposase_8"/>
</dbReference>
<gene>
    <name evidence="2" type="ORF">CRM76_00510</name>
</gene>
<dbReference type="Pfam" id="PF01527">
    <property type="entry name" value="HTH_Tnp_1"/>
    <property type="match status" value="1"/>
</dbReference>
<dbReference type="Proteomes" id="UP000219788">
    <property type="component" value="Unassembled WGS sequence"/>
</dbReference>
<proteinExistence type="inferred from homology"/>
<dbReference type="GO" id="GO:0006313">
    <property type="term" value="P:DNA transposition"/>
    <property type="evidence" value="ECO:0007669"/>
    <property type="project" value="InterPro"/>
</dbReference>
<reference evidence="3" key="1">
    <citation type="submission" date="2017-09" db="EMBL/GenBank/DDBJ databases">
        <title>FDA dAtabase for Regulatory Grade micrObial Sequences (FDA-ARGOS): Supporting development and validation of Infectious Disease Dx tests.</title>
        <authorList>
            <person name="Goldberg B."/>
            <person name="Campos J."/>
            <person name="Tallon L."/>
            <person name="Sadzewicz L."/>
            <person name="Ott S."/>
            <person name="Zhao X."/>
            <person name="Nagaraj S."/>
            <person name="Vavikolanu K."/>
            <person name="Aluvathingal J."/>
            <person name="Nadendla S."/>
            <person name="Geyer C."/>
            <person name="Sichtig H."/>
        </authorList>
    </citation>
    <scope>NUCLEOTIDE SEQUENCE [LARGE SCALE GENOMIC DNA]</scope>
    <source>
        <strain evidence="3">FDAARGOS_370</strain>
    </source>
</reference>
<dbReference type="OrthoDB" id="9810995at2"/>
<organism evidence="2 3">
    <name type="scientific">Edwardsiella tarda</name>
    <dbReference type="NCBI Taxonomy" id="636"/>
    <lineage>
        <taxon>Bacteria</taxon>
        <taxon>Pseudomonadati</taxon>
        <taxon>Pseudomonadota</taxon>
        <taxon>Gammaproteobacteria</taxon>
        <taxon>Enterobacterales</taxon>
        <taxon>Hafniaceae</taxon>
        <taxon>Edwardsiella</taxon>
    </lineage>
</organism>
<evidence type="ECO:0008006" key="4">
    <source>
        <dbReference type="Google" id="ProtNLM"/>
    </source>
</evidence>
<dbReference type="EMBL" id="PDDV01000003">
    <property type="protein sequence ID" value="PEH74403.1"/>
    <property type="molecule type" value="Genomic_DNA"/>
</dbReference>
<protein>
    <recommendedName>
        <fullName evidence="4">Transposase</fullName>
    </recommendedName>
</protein>
<comment type="similarity">
    <text evidence="1">Belongs to the transposase 8 family.</text>
</comment>
<dbReference type="InterPro" id="IPR009057">
    <property type="entry name" value="Homeodomain-like_sf"/>
</dbReference>
<sequence length="56" mass="6575">MYPEEFKIEAVKQVIDRGHSVSSVATRLDITTHSLEARSDIFDYIEMFYNSKRRHG</sequence>
<accession>A0A2A7U837</accession>